<accession>A0A2R8CE37</accession>
<keyword evidence="3" id="KW-1133">Transmembrane helix</keyword>
<name>A0A2R8CE37_9RHOB</name>
<comment type="subcellular location">
    <subcellularLocation>
        <location evidence="1">Membrane</location>
        <topology evidence="1">Single-pass membrane protein</topology>
    </subcellularLocation>
</comment>
<dbReference type="InterPro" id="IPR037682">
    <property type="entry name" value="TonB_C"/>
</dbReference>
<dbReference type="Proteomes" id="UP000244898">
    <property type="component" value="Unassembled WGS sequence"/>
</dbReference>
<feature type="compositionally biased region" description="Low complexity" evidence="5">
    <location>
        <begin position="259"/>
        <end position="273"/>
    </location>
</feature>
<reference evidence="9" key="1">
    <citation type="submission" date="2018-03" db="EMBL/GenBank/DDBJ databases">
        <authorList>
            <person name="Rodrigo-Torres L."/>
            <person name="Arahal R. D."/>
            <person name="Lucena T."/>
        </authorList>
    </citation>
    <scope>NUCLEOTIDE SEQUENCE [LARGE SCALE GENOMIC DNA]</scope>
    <source>
        <strain evidence="9">CECT 7615</strain>
    </source>
</reference>
<evidence type="ECO:0000313" key="9">
    <source>
        <dbReference type="Proteomes" id="UP000244898"/>
    </source>
</evidence>
<feature type="domain" description="TonB C-terminal" evidence="7">
    <location>
        <begin position="268"/>
        <end position="354"/>
    </location>
</feature>
<evidence type="ECO:0000256" key="5">
    <source>
        <dbReference type="SAM" id="MobiDB-lite"/>
    </source>
</evidence>
<evidence type="ECO:0000256" key="3">
    <source>
        <dbReference type="ARBA" id="ARBA00022989"/>
    </source>
</evidence>
<dbReference type="NCBIfam" id="TIGR01352">
    <property type="entry name" value="tonB_Cterm"/>
    <property type="match status" value="1"/>
</dbReference>
<keyword evidence="6" id="KW-0732">Signal</keyword>
<dbReference type="AlphaFoldDB" id="A0A2R8CE37"/>
<evidence type="ECO:0000256" key="6">
    <source>
        <dbReference type="SAM" id="SignalP"/>
    </source>
</evidence>
<dbReference type="RefSeq" id="WP_108791426.1">
    <property type="nucleotide sequence ID" value="NZ_ONZG01000013.1"/>
</dbReference>
<dbReference type="Pfam" id="PF13103">
    <property type="entry name" value="TonB_2"/>
    <property type="match status" value="1"/>
</dbReference>
<dbReference type="SUPFAM" id="SSF74653">
    <property type="entry name" value="TolA/TonB C-terminal domain"/>
    <property type="match status" value="1"/>
</dbReference>
<dbReference type="EMBL" id="ONZG01000013">
    <property type="protein sequence ID" value="SPJ30691.1"/>
    <property type="molecule type" value="Genomic_DNA"/>
</dbReference>
<protein>
    <recommendedName>
        <fullName evidence="7">TonB C-terminal domain-containing protein</fullName>
    </recommendedName>
</protein>
<feature type="region of interest" description="Disordered" evidence="5">
    <location>
        <begin position="177"/>
        <end position="277"/>
    </location>
</feature>
<dbReference type="Gene3D" id="3.30.1150.10">
    <property type="match status" value="1"/>
</dbReference>
<evidence type="ECO:0000256" key="4">
    <source>
        <dbReference type="ARBA" id="ARBA00023136"/>
    </source>
</evidence>
<feature type="compositionally biased region" description="Polar residues" evidence="5">
    <location>
        <begin position="234"/>
        <end position="258"/>
    </location>
</feature>
<evidence type="ECO:0000313" key="8">
    <source>
        <dbReference type="EMBL" id="SPJ30691.1"/>
    </source>
</evidence>
<feature type="compositionally biased region" description="Basic residues" evidence="5">
    <location>
        <begin position="211"/>
        <end position="220"/>
    </location>
</feature>
<evidence type="ECO:0000256" key="2">
    <source>
        <dbReference type="ARBA" id="ARBA00022692"/>
    </source>
</evidence>
<keyword evidence="4" id="KW-0472">Membrane</keyword>
<feature type="signal peptide" evidence="6">
    <location>
        <begin position="1"/>
        <end position="21"/>
    </location>
</feature>
<sequence length="354" mass="36953">MIPHSRLVAVVAVLVAFGAHAGGLGGFGSRDVAEIEGGGDVAEAALGASFADMTAGTISPAETLEVEQPTQEEVQKTQAEPIELAPKAVPEKLIEVAKPVEVSKPVAVAVPVQHKPQNLPPAVPIAVDQVSNEAAAKPFEMAMATPAEAEIMPQESEPVQAVKPVEVAEPVVETVSEPVQPIESKEPQPEVAPVDARMAAIRPVSRPERHVRTKPAKQKPKKTEPKPPVAAKAGNSTQNARKGTETGTKQKSSANSRKSASTLGAAGNAAASNYPGLVKRKIHRARRKSVKVRGLARVSFRIADSGALAAVSISRSSGSNRLDQVALAQVRAAAPFPKPPAGARRRFSVEIKGN</sequence>
<organism evidence="8 9">
    <name type="scientific">Falsiruegeria mediterranea M17</name>
    <dbReference type="NCBI Taxonomy" id="1200281"/>
    <lineage>
        <taxon>Bacteria</taxon>
        <taxon>Pseudomonadati</taxon>
        <taxon>Pseudomonadota</taxon>
        <taxon>Alphaproteobacteria</taxon>
        <taxon>Rhodobacterales</taxon>
        <taxon>Roseobacteraceae</taxon>
        <taxon>Falsiruegeria</taxon>
    </lineage>
</organism>
<evidence type="ECO:0000259" key="7">
    <source>
        <dbReference type="PROSITE" id="PS52015"/>
    </source>
</evidence>
<dbReference type="GO" id="GO:0016020">
    <property type="term" value="C:membrane"/>
    <property type="evidence" value="ECO:0007669"/>
    <property type="project" value="UniProtKB-SubCell"/>
</dbReference>
<keyword evidence="9" id="KW-1185">Reference proteome</keyword>
<gene>
    <name evidence="8" type="ORF">TRM7615_04225</name>
</gene>
<dbReference type="InterPro" id="IPR006260">
    <property type="entry name" value="TonB/TolA_C"/>
</dbReference>
<keyword evidence="2" id="KW-0812">Transmembrane</keyword>
<dbReference type="PROSITE" id="PS52015">
    <property type="entry name" value="TONB_CTD"/>
    <property type="match status" value="1"/>
</dbReference>
<evidence type="ECO:0000256" key="1">
    <source>
        <dbReference type="ARBA" id="ARBA00004167"/>
    </source>
</evidence>
<proteinExistence type="predicted"/>
<dbReference type="GO" id="GO:0055085">
    <property type="term" value="P:transmembrane transport"/>
    <property type="evidence" value="ECO:0007669"/>
    <property type="project" value="InterPro"/>
</dbReference>
<dbReference type="OrthoDB" id="7930032at2"/>
<feature type="chain" id="PRO_5015322901" description="TonB C-terminal domain-containing protein" evidence="6">
    <location>
        <begin position="22"/>
        <end position="354"/>
    </location>
</feature>